<evidence type="ECO:0000313" key="3">
    <source>
        <dbReference type="Proteomes" id="UP000015104"/>
    </source>
</evidence>
<dbReference type="EnsemblMetazoa" id="tetur11g05250.1">
    <property type="protein sequence ID" value="tetur11g05250.1"/>
    <property type="gene ID" value="tetur11g05250"/>
</dbReference>
<dbReference type="AlphaFoldDB" id="T1KHQ6"/>
<feature type="compositionally biased region" description="Acidic residues" evidence="1">
    <location>
        <begin position="51"/>
        <end position="77"/>
    </location>
</feature>
<keyword evidence="3" id="KW-1185">Reference proteome</keyword>
<reference evidence="3" key="1">
    <citation type="submission" date="2011-08" db="EMBL/GenBank/DDBJ databases">
        <authorList>
            <person name="Rombauts S."/>
        </authorList>
    </citation>
    <scope>NUCLEOTIDE SEQUENCE</scope>
    <source>
        <strain evidence="3">London</strain>
    </source>
</reference>
<organism evidence="2 3">
    <name type="scientific">Tetranychus urticae</name>
    <name type="common">Two-spotted spider mite</name>
    <dbReference type="NCBI Taxonomy" id="32264"/>
    <lineage>
        <taxon>Eukaryota</taxon>
        <taxon>Metazoa</taxon>
        <taxon>Ecdysozoa</taxon>
        <taxon>Arthropoda</taxon>
        <taxon>Chelicerata</taxon>
        <taxon>Arachnida</taxon>
        <taxon>Acari</taxon>
        <taxon>Acariformes</taxon>
        <taxon>Trombidiformes</taxon>
        <taxon>Prostigmata</taxon>
        <taxon>Eleutherengona</taxon>
        <taxon>Raphignathae</taxon>
        <taxon>Tetranychoidea</taxon>
        <taxon>Tetranychidae</taxon>
        <taxon>Tetranychus</taxon>
    </lineage>
</organism>
<sequence length="104" mass="11267">MINWCALTASGLPLALREDVNFGNIDGEPADGLEATDEEQVFVDAASLVPIDEDESLEAESANDDEDADKMEPESEGAEAPIAEWDKDASEVLLVRDIWTASDR</sequence>
<accession>T1KHQ6</accession>
<evidence type="ECO:0000313" key="2">
    <source>
        <dbReference type="EnsemblMetazoa" id="tetur11g05250.1"/>
    </source>
</evidence>
<evidence type="ECO:0000256" key="1">
    <source>
        <dbReference type="SAM" id="MobiDB-lite"/>
    </source>
</evidence>
<proteinExistence type="predicted"/>
<dbReference type="Proteomes" id="UP000015104">
    <property type="component" value="Unassembled WGS sequence"/>
</dbReference>
<name>T1KHQ6_TETUR</name>
<dbReference type="EMBL" id="CAEY01000078">
    <property type="status" value="NOT_ANNOTATED_CDS"/>
    <property type="molecule type" value="Genomic_DNA"/>
</dbReference>
<feature type="region of interest" description="Disordered" evidence="1">
    <location>
        <begin position="51"/>
        <end position="86"/>
    </location>
</feature>
<reference evidence="2" key="2">
    <citation type="submission" date="2015-06" db="UniProtKB">
        <authorList>
            <consortium name="EnsemblMetazoa"/>
        </authorList>
    </citation>
    <scope>IDENTIFICATION</scope>
</reference>
<dbReference type="HOGENOM" id="CLU_2253465_0_0_1"/>
<protein>
    <submittedName>
        <fullName evidence="2">Uncharacterized protein</fullName>
    </submittedName>
</protein>